<keyword evidence="3" id="KW-1185">Reference proteome</keyword>
<dbReference type="InterPro" id="IPR038636">
    <property type="entry name" value="Wzi_sf"/>
</dbReference>
<evidence type="ECO:0000313" key="2">
    <source>
        <dbReference type="EMBL" id="MCF0042538.1"/>
    </source>
</evidence>
<evidence type="ECO:0000256" key="1">
    <source>
        <dbReference type="SAM" id="SignalP"/>
    </source>
</evidence>
<proteinExistence type="predicted"/>
<gene>
    <name evidence="2" type="ORF">LXM24_20715</name>
</gene>
<organism evidence="2 3">
    <name type="scientific">Dyadobacter fanqingshengii</name>
    <dbReference type="NCBI Taxonomy" id="2906443"/>
    <lineage>
        <taxon>Bacteria</taxon>
        <taxon>Pseudomonadati</taxon>
        <taxon>Bacteroidota</taxon>
        <taxon>Cytophagia</taxon>
        <taxon>Cytophagales</taxon>
        <taxon>Spirosomataceae</taxon>
        <taxon>Dyadobacter</taxon>
    </lineage>
</organism>
<evidence type="ECO:0000313" key="3">
    <source>
        <dbReference type="Proteomes" id="UP001139700"/>
    </source>
</evidence>
<sequence>MTSLRSLFSATLILMALAPAFSGNLYNINTDQTAANDTNGITPYQNAWVEMAGYGASTSRTPFWFHANQWGIVPTSGQIFSLRAGVEARKFLSKDTVARSNWSVVYGAELVGNAAKNSKFLIPQAYAGIAFKSFQLTIGRRKQYIGFNDHELGTGSYMWSGNALPVPRIQFGFEKYIPLVKNFIYFKGFYSDGLLDGKRPVTSDLKLHNKGLFVRLGRPTGTVQLHGGFNHAVQWGGKSPYFTVDGQMPHGIDKYWNVITGFKPKKGTGGISSFDEENRIGNHVASLDFGLELNLKSVNILFYRQNLIEDGSLFYLNNVKDGLNGVTFTMKNQEPKNLSLDRITFELLYTKSQGGSEAVDGNTIRGKDDYFNNAQVRDGWSYYGRGLGTPFITPQSENNWPRYADFFTNNNRVWVIHSGMKGKWNSAVWLTKLSLSSNQGTYDQELPNKMYQFSGIVGLEKPVNWLGGSIIKGAVSADAGEFFDDSFGLMLSIRKNLSF</sequence>
<dbReference type="Proteomes" id="UP001139700">
    <property type="component" value="Unassembled WGS sequence"/>
</dbReference>
<accession>A0A9X1PER9</accession>
<dbReference type="Gene3D" id="2.40.160.130">
    <property type="entry name" value="Capsule assembly protein Wzi"/>
    <property type="match status" value="1"/>
</dbReference>
<reference evidence="2" key="1">
    <citation type="submission" date="2021-12" db="EMBL/GenBank/DDBJ databases">
        <title>Novel species in genus Dyadobacter.</title>
        <authorList>
            <person name="Ma C."/>
        </authorList>
    </citation>
    <scope>NUCLEOTIDE SEQUENCE</scope>
    <source>
        <strain evidence="2">CY399</strain>
    </source>
</reference>
<comment type="caution">
    <text evidence="2">The sequence shown here is derived from an EMBL/GenBank/DDBJ whole genome shotgun (WGS) entry which is preliminary data.</text>
</comment>
<dbReference type="RefSeq" id="WP_234615389.1">
    <property type="nucleotide sequence ID" value="NZ_CP098806.1"/>
</dbReference>
<protein>
    <submittedName>
        <fullName evidence="2">Capsule assembly Wzi family protein</fullName>
    </submittedName>
</protein>
<feature type="chain" id="PRO_5040963827" evidence="1">
    <location>
        <begin position="23"/>
        <end position="499"/>
    </location>
</feature>
<name>A0A9X1PER9_9BACT</name>
<keyword evidence="1" id="KW-0732">Signal</keyword>
<dbReference type="InterPro" id="IPR026950">
    <property type="entry name" value="Caps_assemb_Wzi"/>
</dbReference>
<dbReference type="EMBL" id="JAJTTA010000004">
    <property type="protein sequence ID" value="MCF0042538.1"/>
    <property type="molecule type" value="Genomic_DNA"/>
</dbReference>
<dbReference type="AlphaFoldDB" id="A0A9X1PER9"/>
<feature type="signal peptide" evidence="1">
    <location>
        <begin position="1"/>
        <end position="22"/>
    </location>
</feature>
<dbReference type="Pfam" id="PF14052">
    <property type="entry name" value="Caps_assemb_Wzi"/>
    <property type="match status" value="1"/>
</dbReference>